<feature type="compositionally biased region" description="Polar residues" evidence="1">
    <location>
        <begin position="439"/>
        <end position="450"/>
    </location>
</feature>
<feature type="compositionally biased region" description="Acidic residues" evidence="1">
    <location>
        <begin position="489"/>
        <end position="499"/>
    </location>
</feature>
<feature type="compositionally biased region" description="Basic and acidic residues" evidence="1">
    <location>
        <begin position="93"/>
        <end position="106"/>
    </location>
</feature>
<sequence>MPAARSGKARVLVDIQGPSTRRTQNSSIATFTKVSKRSEVKEGELPSRSTRAGTPRTLSELTVTSPRRTRSGRAVVATRAVSTESQRVPKALRPADSEVDRKDDRTSTSTKPHRSPSSMARAASPIATKEQHTVPSSTSFTSESRRAKVAERLRQKAKRAASGKTLVSEVIEQAAAERAGDDESHRQQGEDTMRAVLSSSGSSAHSTSDKENVPLAHVCQRGKAGHPTRDQEHSGSSASSSFGKMEEQQHSTPIAARTSEQRARQDARVRTPLVALPLEPRPSTLSILDAHRLGSRECEREGLNLGVIADQPAGLSTHAQQLSRLPLPNIATFKNFDPSRRTTVRSPLIPANDTEGAFYKLRRERPEASSTRENVARMFASPSSGGALPASTPFSDAARSLEAQIRSEPLPKGAIPRAGQVAPPITSKTGAEDARNQETRNGSASSSQLKRAQRGAFSASNSIGSSDSSLPDASTTLLQSTTTRMGEQSMEDGGVEEAEISAAPVRRSTRRKVATSRALIAPPSMSATVSENSLPSAQDEVIAFSSTSSSSIKDADSETGSAQGESDRMTLDDLVGLLPRGGKSSHQARSSLGGATKRKSKASTRTNSRSRTRATKKDARCKVDLVESGSGASQLSGEDSEVLKRRRKAGTTAAGKVQSGKKQKKVRAESPSVGTRASSGRRGRRSQKGSAHGDVRDASAPASDGAGDEHQDTPRTQTRKRRIQEMEELDRFQLESELVI</sequence>
<proteinExistence type="predicted"/>
<protein>
    <submittedName>
        <fullName evidence="2">Uncharacterized protein</fullName>
    </submittedName>
</protein>
<feature type="compositionally biased region" description="Basic and acidic residues" evidence="1">
    <location>
        <begin position="615"/>
        <end position="625"/>
    </location>
</feature>
<evidence type="ECO:0000256" key="1">
    <source>
        <dbReference type="SAM" id="MobiDB-lite"/>
    </source>
</evidence>
<feature type="region of interest" description="Disordered" evidence="1">
    <location>
        <begin position="540"/>
        <end position="727"/>
    </location>
</feature>
<feature type="compositionally biased region" description="Basic residues" evidence="1">
    <location>
        <begin position="596"/>
        <end position="614"/>
    </location>
</feature>
<feature type="compositionally biased region" description="Polar residues" evidence="1">
    <location>
        <begin position="133"/>
        <end position="142"/>
    </location>
</feature>
<feature type="compositionally biased region" description="Low complexity" evidence="1">
    <location>
        <begin position="458"/>
        <end position="474"/>
    </location>
</feature>
<feature type="compositionally biased region" description="Polar residues" evidence="1">
    <location>
        <begin position="475"/>
        <end position="486"/>
    </location>
</feature>
<reference evidence="2 3" key="1">
    <citation type="submission" date="2014-09" db="EMBL/GenBank/DDBJ databases">
        <authorList>
            <person name="Magalhaes I.L.F."/>
            <person name="Oliveira U."/>
            <person name="Santos F.R."/>
            <person name="Vidigal T.H.D.A."/>
            <person name="Brescovit A.D."/>
            <person name="Santos A.J."/>
        </authorList>
    </citation>
    <scope>NUCLEOTIDE SEQUENCE [LARGE SCALE GENOMIC DNA]</scope>
</reference>
<feature type="region of interest" description="Disordered" evidence="1">
    <location>
        <begin position="1"/>
        <end position="267"/>
    </location>
</feature>
<keyword evidence="3" id="KW-1185">Reference proteome</keyword>
<feature type="compositionally biased region" description="Polar residues" evidence="1">
    <location>
        <begin position="47"/>
        <end position="66"/>
    </location>
</feature>
<feature type="compositionally biased region" description="Basic and acidic residues" evidence="1">
    <location>
        <begin position="36"/>
        <end position="45"/>
    </location>
</feature>
<name>A0A0P1B8P7_9BASI</name>
<feature type="compositionally biased region" description="Polar residues" evidence="1">
    <location>
        <begin position="17"/>
        <end position="33"/>
    </location>
</feature>
<evidence type="ECO:0000313" key="2">
    <source>
        <dbReference type="EMBL" id="CEH11725.1"/>
    </source>
</evidence>
<dbReference type="OrthoDB" id="10502335at2759"/>
<feature type="compositionally biased region" description="Basic and acidic residues" evidence="1">
    <location>
        <begin position="178"/>
        <end position="193"/>
    </location>
</feature>
<dbReference type="AlphaFoldDB" id="A0A0P1B8P7"/>
<dbReference type="EMBL" id="CCYA01000065">
    <property type="protein sequence ID" value="CEH11725.1"/>
    <property type="molecule type" value="Genomic_DNA"/>
</dbReference>
<accession>A0A0P1B8P7</accession>
<organism evidence="2 3">
    <name type="scientific">Ceraceosorus bombacis</name>
    <dbReference type="NCBI Taxonomy" id="401625"/>
    <lineage>
        <taxon>Eukaryota</taxon>
        <taxon>Fungi</taxon>
        <taxon>Dikarya</taxon>
        <taxon>Basidiomycota</taxon>
        <taxon>Ustilaginomycotina</taxon>
        <taxon>Exobasidiomycetes</taxon>
        <taxon>Ceraceosorales</taxon>
        <taxon>Ceraceosoraceae</taxon>
        <taxon>Ceraceosorus</taxon>
    </lineage>
</organism>
<evidence type="ECO:0000313" key="3">
    <source>
        <dbReference type="Proteomes" id="UP000054845"/>
    </source>
</evidence>
<feature type="compositionally biased region" description="Low complexity" evidence="1">
    <location>
        <begin position="115"/>
        <end position="127"/>
    </location>
</feature>
<feature type="compositionally biased region" description="Basic and acidic residues" evidence="1">
    <location>
        <begin position="143"/>
        <end position="154"/>
    </location>
</feature>
<dbReference type="Proteomes" id="UP000054845">
    <property type="component" value="Unassembled WGS sequence"/>
</dbReference>
<feature type="region of interest" description="Disordered" evidence="1">
    <location>
        <begin position="408"/>
        <end position="517"/>
    </location>
</feature>